<evidence type="ECO:0000256" key="3">
    <source>
        <dbReference type="ARBA" id="ARBA00022989"/>
    </source>
</evidence>
<evidence type="ECO:0000256" key="4">
    <source>
        <dbReference type="ARBA" id="ARBA00023136"/>
    </source>
</evidence>
<dbReference type="EMBL" id="SNSC02000004">
    <property type="protein sequence ID" value="TID24959.1"/>
    <property type="molecule type" value="Genomic_DNA"/>
</dbReference>
<feature type="compositionally biased region" description="Polar residues" evidence="6">
    <location>
        <begin position="289"/>
        <end position="302"/>
    </location>
</feature>
<feature type="transmembrane region" description="Helical" evidence="7">
    <location>
        <begin position="121"/>
        <end position="144"/>
    </location>
</feature>
<feature type="transmembrane region" description="Helical" evidence="7">
    <location>
        <begin position="232"/>
        <end position="252"/>
    </location>
</feature>
<name>A0A4Z1PCE7_9PEZI</name>
<dbReference type="STRING" id="86259.A0A4Z1PCE7"/>
<proteinExistence type="inferred from homology"/>
<evidence type="ECO:0000313" key="10">
    <source>
        <dbReference type="Proteomes" id="UP000298493"/>
    </source>
</evidence>
<feature type="region of interest" description="Disordered" evidence="6">
    <location>
        <begin position="260"/>
        <end position="364"/>
    </location>
</feature>
<dbReference type="InterPro" id="IPR049326">
    <property type="entry name" value="Rhodopsin_dom_fungi"/>
</dbReference>
<feature type="compositionally biased region" description="Basic and acidic residues" evidence="6">
    <location>
        <begin position="351"/>
        <end position="364"/>
    </location>
</feature>
<evidence type="ECO:0000313" key="9">
    <source>
        <dbReference type="EMBL" id="TID24959.1"/>
    </source>
</evidence>
<dbReference type="InterPro" id="IPR052337">
    <property type="entry name" value="SAT4-like"/>
</dbReference>
<dbReference type="Pfam" id="PF20684">
    <property type="entry name" value="Fung_rhodopsin"/>
    <property type="match status" value="1"/>
</dbReference>
<dbReference type="GO" id="GO:0016020">
    <property type="term" value="C:membrane"/>
    <property type="evidence" value="ECO:0007669"/>
    <property type="project" value="UniProtKB-SubCell"/>
</dbReference>
<evidence type="ECO:0000256" key="2">
    <source>
        <dbReference type="ARBA" id="ARBA00022692"/>
    </source>
</evidence>
<keyword evidence="2 7" id="KW-0812">Transmembrane</keyword>
<protein>
    <recommendedName>
        <fullName evidence="8">Rhodopsin domain-containing protein</fullName>
    </recommendedName>
</protein>
<feature type="transmembrane region" description="Helical" evidence="7">
    <location>
        <begin position="172"/>
        <end position="193"/>
    </location>
</feature>
<comment type="caution">
    <text evidence="9">The sequence shown here is derived from an EMBL/GenBank/DDBJ whole genome shotgun (WGS) entry which is preliminary data.</text>
</comment>
<dbReference type="Proteomes" id="UP000298493">
    <property type="component" value="Unassembled WGS sequence"/>
</dbReference>
<feature type="compositionally biased region" description="Basic and acidic residues" evidence="6">
    <location>
        <begin position="328"/>
        <end position="340"/>
    </location>
</feature>
<comment type="subcellular location">
    <subcellularLocation>
        <location evidence="1">Membrane</location>
        <topology evidence="1">Multi-pass membrane protein</topology>
    </subcellularLocation>
</comment>
<feature type="transmembrane region" description="Helical" evidence="7">
    <location>
        <begin position="200"/>
        <end position="226"/>
    </location>
</feature>
<sequence length="461" mass="51549">MAVHHYLTGDAVIIADWVLLAAAYTLVSVRLWFRLLHQRRSLTLSDICLCVAATVVLMVMIIFQMEHALGAMHKHFVPTPQVKQLSFLTILGYHTATYFTKFSILAFYSNLFPAGSPKLRGVCVAITVFTICCYTTAMLLAIFWCGPRPARNWEPGDKKCSLWDYTLFKTNFALNISSDILIFALPVPVLATLSLSRRQVVALCVTFGLGLITIAVSIGRCIALLQNAFVPLYVWSMAEMCTALMVVSLPSLRPLLRKTRPSNFSPDASDPHKSSENPPSQAGKRMRDSITSSRNAYTINNSERPDSSDLELVNVSPTPKDGWQGENVDVRQHRGREHQIRPQRPRARTMRSFEKSSPERLKEDGFGVHGMRRIQGLSVISSNAIETPSQVTAARNQSCTNTLPLMRRPLLVWHAATHCFHHQYINPQKAATTFPLLPVFLMNPGPKRRPGERLESPIASP</sequence>
<feature type="domain" description="Rhodopsin" evidence="8">
    <location>
        <begin position="29"/>
        <end position="258"/>
    </location>
</feature>
<evidence type="ECO:0000256" key="5">
    <source>
        <dbReference type="ARBA" id="ARBA00038359"/>
    </source>
</evidence>
<evidence type="ECO:0000256" key="6">
    <source>
        <dbReference type="SAM" id="MobiDB-lite"/>
    </source>
</evidence>
<accession>A0A4Z1PCE7</accession>
<feature type="transmembrane region" description="Helical" evidence="7">
    <location>
        <begin position="85"/>
        <end position="109"/>
    </location>
</feature>
<dbReference type="AlphaFoldDB" id="A0A4Z1PCE7"/>
<feature type="transmembrane region" description="Helical" evidence="7">
    <location>
        <begin position="12"/>
        <end position="32"/>
    </location>
</feature>
<keyword evidence="10" id="KW-1185">Reference proteome</keyword>
<gene>
    <name evidence="9" type="ORF">E6O75_ATG04164</name>
</gene>
<feature type="transmembrane region" description="Helical" evidence="7">
    <location>
        <begin position="44"/>
        <end position="65"/>
    </location>
</feature>
<evidence type="ECO:0000256" key="7">
    <source>
        <dbReference type="SAM" id="Phobius"/>
    </source>
</evidence>
<organism evidence="9 10">
    <name type="scientific">Venturia nashicola</name>
    <dbReference type="NCBI Taxonomy" id="86259"/>
    <lineage>
        <taxon>Eukaryota</taxon>
        <taxon>Fungi</taxon>
        <taxon>Dikarya</taxon>
        <taxon>Ascomycota</taxon>
        <taxon>Pezizomycotina</taxon>
        <taxon>Dothideomycetes</taxon>
        <taxon>Pleosporomycetidae</taxon>
        <taxon>Venturiales</taxon>
        <taxon>Venturiaceae</taxon>
        <taxon>Venturia</taxon>
    </lineage>
</organism>
<evidence type="ECO:0000259" key="8">
    <source>
        <dbReference type="Pfam" id="PF20684"/>
    </source>
</evidence>
<comment type="similarity">
    <text evidence="5">Belongs to the SAT4 family.</text>
</comment>
<reference evidence="9 10" key="1">
    <citation type="submission" date="2019-04" db="EMBL/GenBank/DDBJ databases">
        <title>High contiguity whole genome sequence and gene annotation resource for two Venturia nashicola isolates.</title>
        <authorList>
            <person name="Prokchorchik M."/>
            <person name="Won K."/>
            <person name="Lee Y."/>
            <person name="Choi E.D."/>
            <person name="Segonzac C."/>
            <person name="Sohn K.H."/>
        </authorList>
    </citation>
    <scope>NUCLEOTIDE SEQUENCE [LARGE SCALE GENOMIC DNA]</scope>
    <source>
        <strain evidence="9 10">PRI2</strain>
    </source>
</reference>
<dbReference type="PANTHER" id="PTHR33048:SF92">
    <property type="entry name" value="INTEGRAL MEMBRANE PROTEIN"/>
    <property type="match status" value="1"/>
</dbReference>
<keyword evidence="3 7" id="KW-1133">Transmembrane helix</keyword>
<keyword evidence="4 7" id="KW-0472">Membrane</keyword>
<evidence type="ECO:0000256" key="1">
    <source>
        <dbReference type="ARBA" id="ARBA00004141"/>
    </source>
</evidence>
<dbReference type="PANTHER" id="PTHR33048">
    <property type="entry name" value="PTH11-LIKE INTEGRAL MEMBRANE PROTEIN (AFU_ORTHOLOGUE AFUA_5G11245)"/>
    <property type="match status" value="1"/>
</dbReference>